<accession>A0A7X5LPQ5</accession>
<reference evidence="1 2" key="1">
    <citation type="submission" date="2020-01" db="EMBL/GenBank/DDBJ databases">
        <authorList>
            <person name="Chen J."/>
            <person name="Zhu S."/>
            <person name="Yang J."/>
        </authorList>
    </citation>
    <scope>NUCLEOTIDE SEQUENCE [LARGE SCALE GENOMIC DNA]</scope>
    <source>
        <strain evidence="1 2">345S023</strain>
    </source>
</reference>
<dbReference type="EMBL" id="JAAAWN010000067">
    <property type="protein sequence ID" value="NDV93264.1"/>
    <property type="molecule type" value="Genomic_DNA"/>
</dbReference>
<dbReference type="Proteomes" id="UP000470213">
    <property type="component" value="Unassembled WGS sequence"/>
</dbReference>
<evidence type="ECO:0000313" key="2">
    <source>
        <dbReference type="Proteomes" id="UP000470213"/>
    </source>
</evidence>
<dbReference type="AlphaFoldDB" id="A0A7X5LPQ5"/>
<proteinExistence type="predicted"/>
<gene>
    <name evidence="1" type="ORF">GTH32_19060</name>
</gene>
<sequence length="183" mass="21182">MKNEKQKRILRSEKKILLLGVGTSKNPIKLVPENTSRTLMKKHSTIPVNEKTELHKLKEEYANKVFLLNVISNPHLSKDEYRLAIYFLQRLYASSELFLTIDSSKDFDVEMNYGEEGSLYVGRLNSKRHEEFVLDREVINLLDELRVINIKFTSSKLIAALKRLHDFGYITITEINLANTVVA</sequence>
<evidence type="ECO:0000313" key="1">
    <source>
        <dbReference type="EMBL" id="NDV93264.1"/>
    </source>
</evidence>
<keyword evidence="2" id="KW-1185">Reference proteome</keyword>
<protein>
    <submittedName>
        <fullName evidence="1">Uncharacterized protein</fullName>
    </submittedName>
</protein>
<name>A0A7X5LPQ5_9ALTE</name>
<dbReference type="RefSeq" id="WP_163088775.1">
    <property type="nucleotide sequence ID" value="NZ_JAAAWN010000067.1"/>
</dbReference>
<organism evidence="1 2">
    <name type="scientific">Alteromonas profundi</name>
    <dbReference type="NCBI Taxonomy" id="2696062"/>
    <lineage>
        <taxon>Bacteria</taxon>
        <taxon>Pseudomonadati</taxon>
        <taxon>Pseudomonadota</taxon>
        <taxon>Gammaproteobacteria</taxon>
        <taxon>Alteromonadales</taxon>
        <taxon>Alteromonadaceae</taxon>
        <taxon>Alteromonas/Salinimonas group</taxon>
        <taxon>Alteromonas</taxon>
    </lineage>
</organism>
<comment type="caution">
    <text evidence="1">The sequence shown here is derived from an EMBL/GenBank/DDBJ whole genome shotgun (WGS) entry which is preliminary data.</text>
</comment>